<dbReference type="OrthoDB" id="10443955at2759"/>
<organism evidence="1 2">
    <name type="scientific">Nephila pilipes</name>
    <name type="common">Giant wood spider</name>
    <name type="synonym">Nephila maculata</name>
    <dbReference type="NCBI Taxonomy" id="299642"/>
    <lineage>
        <taxon>Eukaryota</taxon>
        <taxon>Metazoa</taxon>
        <taxon>Ecdysozoa</taxon>
        <taxon>Arthropoda</taxon>
        <taxon>Chelicerata</taxon>
        <taxon>Arachnida</taxon>
        <taxon>Araneae</taxon>
        <taxon>Araneomorphae</taxon>
        <taxon>Entelegynae</taxon>
        <taxon>Araneoidea</taxon>
        <taxon>Nephilidae</taxon>
        <taxon>Nephila</taxon>
    </lineage>
</organism>
<evidence type="ECO:0000313" key="1">
    <source>
        <dbReference type="EMBL" id="GFS92327.1"/>
    </source>
</evidence>
<dbReference type="EMBL" id="BMAW01005061">
    <property type="protein sequence ID" value="GFS92327.1"/>
    <property type="molecule type" value="Genomic_DNA"/>
</dbReference>
<protein>
    <submittedName>
        <fullName evidence="1">Uncharacterized protein</fullName>
    </submittedName>
</protein>
<reference evidence="1" key="1">
    <citation type="submission" date="2020-08" db="EMBL/GenBank/DDBJ databases">
        <title>Multicomponent nature underlies the extraordinary mechanical properties of spider dragline silk.</title>
        <authorList>
            <person name="Kono N."/>
            <person name="Nakamura H."/>
            <person name="Mori M."/>
            <person name="Yoshida Y."/>
            <person name="Ohtoshi R."/>
            <person name="Malay A.D."/>
            <person name="Moran D.A.P."/>
            <person name="Tomita M."/>
            <person name="Numata K."/>
            <person name="Arakawa K."/>
        </authorList>
    </citation>
    <scope>NUCLEOTIDE SEQUENCE</scope>
</reference>
<keyword evidence="2" id="KW-1185">Reference proteome</keyword>
<dbReference type="Proteomes" id="UP000887013">
    <property type="component" value="Unassembled WGS sequence"/>
</dbReference>
<name>A0A8X6N3A7_NEPPI</name>
<sequence>MSWYPRVATRTVLAPLADVNCLESNSFASLLPIAAQGLVPKNVEFHVIKFSALLAEFIVAPFACMLNIKAI</sequence>
<gene>
    <name evidence="1" type="ORF">NPIL_81561</name>
</gene>
<dbReference type="AlphaFoldDB" id="A0A8X6N3A7"/>
<accession>A0A8X6N3A7</accession>
<proteinExistence type="predicted"/>
<evidence type="ECO:0000313" key="2">
    <source>
        <dbReference type="Proteomes" id="UP000887013"/>
    </source>
</evidence>
<comment type="caution">
    <text evidence="1">The sequence shown here is derived from an EMBL/GenBank/DDBJ whole genome shotgun (WGS) entry which is preliminary data.</text>
</comment>